<sequence length="188" mass="19735">MPFKIAARLAALPIALAACVPVVVPIPLSTSSVQEAPARAAPRDLGRPPASARCAAPAGIRTARAKVLSAVNRERRARGLAAVTPDRRLRAAAQGQACDNAARGSYSHTGSDGSDLSVRVKRAGFPLRLAVENTARGFDSPERLVAYWMGSPGHRANILNPRTRGFGLGLAAPPGDRPHWVLVMGRAL</sequence>
<dbReference type="PROSITE" id="PS51257">
    <property type="entry name" value="PROKAR_LIPOPROTEIN"/>
    <property type="match status" value="1"/>
</dbReference>
<evidence type="ECO:0000259" key="1">
    <source>
        <dbReference type="Pfam" id="PF00188"/>
    </source>
</evidence>
<accession>A0ABV3XT28</accession>
<dbReference type="PANTHER" id="PTHR31157:SF1">
    <property type="entry name" value="SCP DOMAIN-CONTAINING PROTEIN"/>
    <property type="match status" value="1"/>
</dbReference>
<protein>
    <recommendedName>
        <fullName evidence="1">SCP domain-containing protein</fullName>
    </recommendedName>
</protein>
<dbReference type="EMBL" id="JBEHHI010000002">
    <property type="protein sequence ID" value="MEX5728496.1"/>
    <property type="molecule type" value="Genomic_DNA"/>
</dbReference>
<dbReference type="PANTHER" id="PTHR31157">
    <property type="entry name" value="SCP DOMAIN-CONTAINING PROTEIN"/>
    <property type="match status" value="1"/>
</dbReference>
<feature type="domain" description="SCP" evidence="1">
    <location>
        <begin position="68"/>
        <end position="178"/>
    </location>
</feature>
<evidence type="ECO:0000313" key="3">
    <source>
        <dbReference type="Proteomes" id="UP001560019"/>
    </source>
</evidence>
<dbReference type="SUPFAM" id="SSF55797">
    <property type="entry name" value="PR-1-like"/>
    <property type="match status" value="1"/>
</dbReference>
<dbReference type="Pfam" id="PF00188">
    <property type="entry name" value="CAP"/>
    <property type="match status" value="1"/>
</dbReference>
<dbReference type="Proteomes" id="UP001560019">
    <property type="component" value="Unassembled WGS sequence"/>
</dbReference>
<dbReference type="InterPro" id="IPR014044">
    <property type="entry name" value="CAP_dom"/>
</dbReference>
<organism evidence="2 3">
    <name type="scientific">Rhodovulum iodosum</name>
    <dbReference type="NCBI Taxonomy" id="68291"/>
    <lineage>
        <taxon>Bacteria</taxon>
        <taxon>Pseudomonadati</taxon>
        <taxon>Pseudomonadota</taxon>
        <taxon>Alphaproteobacteria</taxon>
        <taxon>Rhodobacterales</taxon>
        <taxon>Paracoccaceae</taxon>
        <taxon>Rhodovulum</taxon>
    </lineage>
</organism>
<gene>
    <name evidence="2" type="ORF">Ga0609869_001849</name>
</gene>
<dbReference type="CDD" id="cd05379">
    <property type="entry name" value="CAP_bacterial"/>
    <property type="match status" value="1"/>
</dbReference>
<reference evidence="2 3" key="1">
    <citation type="submission" date="2024-06" db="EMBL/GenBank/DDBJ databases">
        <title>Genome of Rhodovulum iodosum, a marine photoferrotroph.</title>
        <authorList>
            <person name="Bianchini G."/>
            <person name="Nikeleit V."/>
            <person name="Kappler A."/>
            <person name="Bryce C."/>
            <person name="Sanchez-Baracaldo P."/>
        </authorList>
    </citation>
    <scope>NUCLEOTIDE SEQUENCE [LARGE SCALE GENOMIC DNA]</scope>
    <source>
        <strain evidence="2 3">UT/N1</strain>
    </source>
</reference>
<comment type="caution">
    <text evidence="2">The sequence shown here is derived from an EMBL/GenBank/DDBJ whole genome shotgun (WGS) entry which is preliminary data.</text>
</comment>
<dbReference type="InterPro" id="IPR035940">
    <property type="entry name" value="CAP_sf"/>
</dbReference>
<evidence type="ECO:0000313" key="2">
    <source>
        <dbReference type="EMBL" id="MEX5728496.1"/>
    </source>
</evidence>
<proteinExistence type="predicted"/>
<dbReference type="Gene3D" id="3.40.33.10">
    <property type="entry name" value="CAP"/>
    <property type="match status" value="1"/>
</dbReference>
<name>A0ABV3XT28_9RHOB</name>
<keyword evidence="3" id="KW-1185">Reference proteome</keyword>
<dbReference type="RefSeq" id="WP_369022851.1">
    <property type="nucleotide sequence ID" value="NZ_JBEHHI010000002.1"/>
</dbReference>